<dbReference type="AlphaFoldDB" id="A0A8S0SIL9"/>
<name>A0A8S0SIL9_OLEEU</name>
<evidence type="ECO:0000313" key="1">
    <source>
        <dbReference type="EMBL" id="CAA2992426.1"/>
    </source>
</evidence>
<organism evidence="1 2">
    <name type="scientific">Olea europaea subsp. europaea</name>
    <dbReference type="NCBI Taxonomy" id="158383"/>
    <lineage>
        <taxon>Eukaryota</taxon>
        <taxon>Viridiplantae</taxon>
        <taxon>Streptophyta</taxon>
        <taxon>Embryophyta</taxon>
        <taxon>Tracheophyta</taxon>
        <taxon>Spermatophyta</taxon>
        <taxon>Magnoliopsida</taxon>
        <taxon>eudicotyledons</taxon>
        <taxon>Gunneridae</taxon>
        <taxon>Pentapetalae</taxon>
        <taxon>asterids</taxon>
        <taxon>lamiids</taxon>
        <taxon>Lamiales</taxon>
        <taxon>Oleaceae</taxon>
        <taxon>Oleeae</taxon>
        <taxon>Olea</taxon>
    </lineage>
</organism>
<sequence>MDSFSSPSAGSLPKFSTEDLMGKLKVQLAQAYAEEFLEEYHLVEPTEINFILILENEVKNEEILWVLGLTLAFLSAHWLDDGFGR</sequence>
<accession>A0A8S0SIL9</accession>
<keyword evidence="2" id="KW-1185">Reference proteome</keyword>
<reference evidence="1 2" key="1">
    <citation type="submission" date="2019-12" db="EMBL/GenBank/DDBJ databases">
        <authorList>
            <person name="Alioto T."/>
            <person name="Alioto T."/>
            <person name="Gomez Garrido J."/>
        </authorList>
    </citation>
    <scope>NUCLEOTIDE SEQUENCE [LARGE SCALE GENOMIC DNA]</scope>
</reference>
<dbReference type="OrthoDB" id="7813104at2759"/>
<dbReference type="EMBL" id="CACTIH010005436">
    <property type="protein sequence ID" value="CAA2992426.1"/>
    <property type="molecule type" value="Genomic_DNA"/>
</dbReference>
<protein>
    <submittedName>
        <fullName evidence="1">Mitochondrial import inner membrane translocase subunit Tim13</fullName>
    </submittedName>
</protein>
<feature type="non-terminal residue" evidence="1">
    <location>
        <position position="85"/>
    </location>
</feature>
<comment type="caution">
    <text evidence="1">The sequence shown here is derived from an EMBL/GenBank/DDBJ whole genome shotgun (WGS) entry which is preliminary data.</text>
</comment>
<dbReference type="Proteomes" id="UP000594638">
    <property type="component" value="Unassembled WGS sequence"/>
</dbReference>
<proteinExistence type="predicted"/>
<evidence type="ECO:0000313" key="2">
    <source>
        <dbReference type="Proteomes" id="UP000594638"/>
    </source>
</evidence>
<gene>
    <name evidence="1" type="ORF">OLEA9_D000511</name>
</gene>
<dbReference type="Gramene" id="OE9D000511T1">
    <property type="protein sequence ID" value="OE9D000511C1"/>
    <property type="gene ID" value="OE9D000511"/>
</dbReference>